<dbReference type="EMBL" id="KK102698">
    <property type="protein sequence ID" value="KIY97126.1"/>
    <property type="molecule type" value="Genomic_DNA"/>
</dbReference>
<dbReference type="SUPFAM" id="SSF55729">
    <property type="entry name" value="Acyl-CoA N-acyltransferases (Nat)"/>
    <property type="match status" value="1"/>
</dbReference>
<dbReference type="InterPro" id="IPR016181">
    <property type="entry name" value="Acyl_CoA_acyltransferase"/>
</dbReference>
<dbReference type="Pfam" id="PF04339">
    <property type="entry name" value="FemAB_like"/>
    <property type="match status" value="1"/>
</dbReference>
<dbReference type="Gene3D" id="3.40.630.30">
    <property type="match status" value="1"/>
</dbReference>
<organism evidence="2 3">
    <name type="scientific">Monoraphidium neglectum</name>
    <dbReference type="NCBI Taxonomy" id="145388"/>
    <lineage>
        <taxon>Eukaryota</taxon>
        <taxon>Viridiplantae</taxon>
        <taxon>Chlorophyta</taxon>
        <taxon>core chlorophytes</taxon>
        <taxon>Chlorophyceae</taxon>
        <taxon>CS clade</taxon>
        <taxon>Sphaeropleales</taxon>
        <taxon>Selenastraceae</taxon>
        <taxon>Monoraphidium</taxon>
    </lineage>
</organism>
<evidence type="ECO:0000313" key="3">
    <source>
        <dbReference type="Proteomes" id="UP000054498"/>
    </source>
</evidence>
<dbReference type="GeneID" id="25728040"/>
<protein>
    <submittedName>
        <fullName evidence="2">Uncharacterized protein</fullName>
    </submittedName>
</protein>
<dbReference type="OrthoDB" id="1946at2759"/>
<reference evidence="2 3" key="1">
    <citation type="journal article" date="2013" name="BMC Genomics">
        <title>Reconstruction of the lipid metabolism for the microalga Monoraphidium neglectum from its genome sequence reveals characteristics suitable for biofuel production.</title>
        <authorList>
            <person name="Bogen C."/>
            <person name="Al-Dilaimi A."/>
            <person name="Albersmeier A."/>
            <person name="Wichmann J."/>
            <person name="Grundmann M."/>
            <person name="Rupp O."/>
            <person name="Lauersen K.J."/>
            <person name="Blifernez-Klassen O."/>
            <person name="Kalinowski J."/>
            <person name="Goesmann A."/>
            <person name="Mussgnug J.H."/>
            <person name="Kruse O."/>
        </authorList>
    </citation>
    <scope>NUCLEOTIDE SEQUENCE [LARGE SCALE GENOMIC DNA]</scope>
    <source>
        <strain evidence="2 3">SAG 48.87</strain>
    </source>
</reference>
<dbReference type="PANTHER" id="PTHR47017">
    <property type="entry name" value="ACYL-COA"/>
    <property type="match status" value="1"/>
</dbReference>
<dbReference type="PANTHER" id="PTHR47017:SF1">
    <property type="entry name" value="ACYL-COA"/>
    <property type="match status" value="1"/>
</dbReference>
<accession>A0A0D2M7L7</accession>
<dbReference type="Proteomes" id="UP000054498">
    <property type="component" value="Unassembled WGS sequence"/>
</dbReference>
<gene>
    <name evidence="2" type="ORF">MNEG_10838</name>
</gene>
<proteinExistence type="predicted"/>
<evidence type="ECO:0000313" key="2">
    <source>
        <dbReference type="EMBL" id="KIY97126.1"/>
    </source>
</evidence>
<dbReference type="AlphaFoldDB" id="A0A0D2M7L7"/>
<name>A0A0D2M7L7_9CHLO</name>
<feature type="compositionally biased region" description="Low complexity" evidence="1">
    <location>
        <begin position="31"/>
        <end position="53"/>
    </location>
</feature>
<keyword evidence="3" id="KW-1185">Reference proteome</keyword>
<dbReference type="InterPro" id="IPR007434">
    <property type="entry name" value="FemAB-like"/>
</dbReference>
<dbReference type="KEGG" id="mng:MNEG_10838"/>
<feature type="region of interest" description="Disordered" evidence="1">
    <location>
        <begin position="24"/>
        <end position="66"/>
    </location>
</feature>
<evidence type="ECO:0000256" key="1">
    <source>
        <dbReference type="SAM" id="MobiDB-lite"/>
    </source>
</evidence>
<sequence length="489" mass="53803">MPPFFGTATLRCAQALSLPRSWTRRNPRTVADGAAAAAAPAAPESPDASQPPAGAAEGVGGSSTGADSATMQLSVSVVTAIEQVAQEEWDAVACSGGEVNPFVTWKFLWILEASGSAVREEGWAPQHVVVRDEAGKLVGCCPLYLKGHSYGEYVFDSSWANFYQMRGGRYYPKLQSCVPFTPVSGPRLMVAPGPYRAPILKALAETLVAITDRMAVSSLHITFSGAEEWAALGALGLQQRRGIQFHWENDGYSTFEDFLAALKQSKRKNIRQERKAVAKQGLTVRRLTGAAIQPHHWDKFHEFYLNTVDKRWGSAYLTRRFFEMLGEEMADQVLLVVAENADGEMVAGALNLIGSHALYGRQWGCEAGREYRGLHFECCYYQAIEEAIKRGLPRVEAGAQGEHKVQRGYLPNYTYSAHYCRDTVLRSAVGSFLEREAQQINYSWQALTLEGSPYKKDKTLTYLMEKISAFSSLSSGSSLDSRSFDGGDE</sequence>
<dbReference type="RefSeq" id="XP_013896146.1">
    <property type="nucleotide sequence ID" value="XM_014040692.1"/>
</dbReference>